<dbReference type="PANTHER" id="PTHR10762">
    <property type="entry name" value="DIPHTHAMIDE BIOSYNTHESIS PROTEIN"/>
    <property type="match status" value="1"/>
</dbReference>
<gene>
    <name evidence="16" type="ORF">SARC_03387</name>
</gene>
<feature type="compositionally biased region" description="Polar residues" evidence="15">
    <location>
        <begin position="1"/>
        <end position="10"/>
    </location>
</feature>
<evidence type="ECO:0000313" key="16">
    <source>
        <dbReference type="EMBL" id="KNC84394.1"/>
    </source>
</evidence>
<keyword evidence="6" id="KW-0808">Transferase</keyword>
<organism evidence="16 17">
    <name type="scientific">Sphaeroforma arctica JP610</name>
    <dbReference type="NCBI Taxonomy" id="667725"/>
    <lineage>
        <taxon>Eukaryota</taxon>
        <taxon>Ichthyosporea</taxon>
        <taxon>Ichthyophonida</taxon>
        <taxon>Sphaeroforma</taxon>
    </lineage>
</organism>
<dbReference type="RefSeq" id="XP_014158296.1">
    <property type="nucleotide sequence ID" value="XM_014302821.1"/>
</dbReference>
<feature type="compositionally biased region" description="Polar residues" evidence="15">
    <location>
        <begin position="26"/>
        <end position="42"/>
    </location>
</feature>
<name>A0A0L0G617_9EUKA</name>
<dbReference type="SFLD" id="SFLDG01121">
    <property type="entry name" value="Diphthamide_biosynthesis"/>
    <property type="match status" value="1"/>
</dbReference>
<dbReference type="EC" id="2.5.1.108" evidence="4"/>
<dbReference type="OrthoDB" id="1649088at2759"/>
<dbReference type="GO" id="GO:0017183">
    <property type="term" value="P:protein histidyl modification to diphthamide"/>
    <property type="evidence" value="ECO:0007669"/>
    <property type="project" value="UniProtKB-UniPathway"/>
</dbReference>
<dbReference type="FunFam" id="3.40.50.11840:FF:000001">
    <property type="entry name" value="2-(3-amino-3-carboxypropyl)histidine synthase subunit 1"/>
    <property type="match status" value="1"/>
</dbReference>
<dbReference type="InterPro" id="IPR042263">
    <property type="entry name" value="DPH1/DPH2_1"/>
</dbReference>
<evidence type="ECO:0000256" key="9">
    <source>
        <dbReference type="ARBA" id="ARBA00023004"/>
    </source>
</evidence>
<dbReference type="PANTHER" id="PTHR10762:SF1">
    <property type="entry name" value="2-(3-AMINO-3-CARBOXYPROPYL)HISTIDINE SYNTHASE SUBUNIT 1"/>
    <property type="match status" value="1"/>
</dbReference>
<comment type="pathway">
    <text evidence="2">Protein modification; peptidyl-diphthamide biosynthesis.</text>
</comment>
<reference evidence="16 17" key="1">
    <citation type="submission" date="2011-02" db="EMBL/GenBank/DDBJ databases">
        <title>The Genome Sequence of Sphaeroforma arctica JP610.</title>
        <authorList>
            <consortium name="The Broad Institute Genome Sequencing Platform"/>
            <person name="Russ C."/>
            <person name="Cuomo C."/>
            <person name="Young S.K."/>
            <person name="Zeng Q."/>
            <person name="Gargeya S."/>
            <person name="Alvarado L."/>
            <person name="Berlin A."/>
            <person name="Chapman S.B."/>
            <person name="Chen Z."/>
            <person name="Freedman E."/>
            <person name="Gellesch M."/>
            <person name="Goldberg J."/>
            <person name="Griggs A."/>
            <person name="Gujja S."/>
            <person name="Heilman E."/>
            <person name="Heiman D."/>
            <person name="Howarth C."/>
            <person name="Mehta T."/>
            <person name="Neiman D."/>
            <person name="Pearson M."/>
            <person name="Roberts A."/>
            <person name="Saif S."/>
            <person name="Shea T."/>
            <person name="Shenoy N."/>
            <person name="Sisk P."/>
            <person name="Stolte C."/>
            <person name="Sykes S."/>
            <person name="White J."/>
            <person name="Yandava C."/>
            <person name="Burger G."/>
            <person name="Gray M.W."/>
            <person name="Holland P.W.H."/>
            <person name="King N."/>
            <person name="Lang F.B.F."/>
            <person name="Roger A.J."/>
            <person name="Ruiz-Trillo I."/>
            <person name="Haas B."/>
            <person name="Nusbaum C."/>
            <person name="Birren B."/>
        </authorList>
    </citation>
    <scope>NUCLEOTIDE SEQUENCE [LARGE SCALE GENOMIC DNA]</scope>
    <source>
        <strain evidence="16 17">JP610</strain>
    </source>
</reference>
<dbReference type="FunFam" id="3.40.50.11860:FF:000002">
    <property type="entry name" value="2-(3-amino-3-carboxypropyl)histidine synthase subunit 1"/>
    <property type="match status" value="1"/>
</dbReference>
<evidence type="ECO:0000256" key="3">
    <source>
        <dbReference type="ARBA" id="ARBA00010173"/>
    </source>
</evidence>
<evidence type="ECO:0000256" key="11">
    <source>
        <dbReference type="ARBA" id="ARBA00031690"/>
    </source>
</evidence>
<dbReference type="UniPathway" id="UPA00559"/>
<dbReference type="FunFam" id="3.40.50.11850:FF:000001">
    <property type="entry name" value="2-(3-amino-3-carboxypropyl)histidine synthase subunit 1"/>
    <property type="match status" value="1"/>
</dbReference>
<protein>
    <recommendedName>
        <fullName evidence="5">2-(3-amino-3-carboxypropyl)histidine synthase subunit 1</fullName>
        <ecNumber evidence="4">2.5.1.108</ecNumber>
    </recommendedName>
    <alternativeName>
        <fullName evidence="12">Diphthamide biosynthesis protein 1</fullName>
    </alternativeName>
    <alternativeName>
        <fullName evidence="13">Diphtheria toxin resistance protein 1</fullName>
    </alternativeName>
    <alternativeName>
        <fullName evidence="11">S-adenosyl-L-methionine:L-histidine 3-amino-3-carboxypropyltransferase 1</fullName>
    </alternativeName>
</protein>
<keyword evidence="9" id="KW-0408">Iron</keyword>
<keyword evidence="10" id="KW-0411">Iron-sulfur</keyword>
<dbReference type="InterPro" id="IPR016435">
    <property type="entry name" value="DPH1/DPH2"/>
</dbReference>
<sequence length="507" mass="55151">MPDTSGSTSAAAPVKGRGRFVGLKSANKQITASKQSDASSNAAVAEGPTPDSITDVVPATKPKRVVKSGTKRMVNRIPADIMENEALAKAMEALPKNYNFEIYKSVWRLRATNSKRVALQFPEGLLMFSLVIADILEEFAGVECVVMGDVTYGACCVDDFSARSLGCDFMIHYGHSCLVPIDTTLIRMLYVFVDIQIDIKHFVDSVKHNFRPGANIALVCTIQFSTALQGAREALSTDYTVIIPQTKPLSPGELLGCTAPRLQDNDYILYLGDGRFHLESIMIMNPNIPAYRYDPYSKVISIETYDTEQMHSIRRAAIREATKAKTFGLIMGTLGRQGSPQVVDGLKQRILASGMKCVEILLSEIMPGKLACFKDVDAFIQIACPRLSIDWGYAFDKPLLTPYEASVVFDTVGWQSIYPMDFYAADSLGDWTPNNPANKPLPVRKSAPSAANKHTTGVSLGAQQSTLSTTSTSACCKSKPDTNDLHARTGCCTDTQDIAQGCCSSGQ</sequence>
<comment type="catalytic activity">
    <reaction evidence="14">
        <text>L-histidyl-[translation elongation factor 2] + S-adenosyl-L-methionine = 2-[(3S)-amino-3-carboxypropyl]-L-histidyl-[translation elongation factor 2] + S-methyl-5'-thioadenosine + H(+)</text>
        <dbReference type="Rhea" id="RHEA:36783"/>
        <dbReference type="Rhea" id="RHEA-COMP:9748"/>
        <dbReference type="Rhea" id="RHEA-COMP:9749"/>
        <dbReference type="ChEBI" id="CHEBI:15378"/>
        <dbReference type="ChEBI" id="CHEBI:17509"/>
        <dbReference type="ChEBI" id="CHEBI:29979"/>
        <dbReference type="ChEBI" id="CHEBI:59789"/>
        <dbReference type="ChEBI" id="CHEBI:73995"/>
        <dbReference type="EC" id="2.5.1.108"/>
    </reaction>
</comment>
<dbReference type="GO" id="GO:0051536">
    <property type="term" value="F:iron-sulfur cluster binding"/>
    <property type="evidence" value="ECO:0007669"/>
    <property type="project" value="UniProtKB-KW"/>
</dbReference>
<dbReference type="Gene3D" id="3.40.50.11850">
    <property type="entry name" value="Diphthamide synthesis DPH1/DPH2 domain 2"/>
    <property type="match status" value="1"/>
</dbReference>
<dbReference type="STRING" id="667725.A0A0L0G617"/>
<keyword evidence="7" id="KW-0949">S-adenosyl-L-methionine</keyword>
<proteinExistence type="inferred from homology"/>
<dbReference type="eggNOG" id="KOG2648">
    <property type="taxonomic scope" value="Eukaryota"/>
</dbReference>
<feature type="region of interest" description="Disordered" evidence="15">
    <location>
        <begin position="435"/>
        <end position="455"/>
    </location>
</feature>
<dbReference type="SFLD" id="SFLDS00032">
    <property type="entry name" value="Radical_SAM_3-amino-3-carboxyp"/>
    <property type="match status" value="1"/>
</dbReference>
<evidence type="ECO:0000256" key="6">
    <source>
        <dbReference type="ARBA" id="ARBA00022679"/>
    </source>
</evidence>
<keyword evidence="8" id="KW-0479">Metal-binding</keyword>
<dbReference type="InterPro" id="IPR042265">
    <property type="entry name" value="DPH1/DPH2_3"/>
</dbReference>
<evidence type="ECO:0000256" key="15">
    <source>
        <dbReference type="SAM" id="MobiDB-lite"/>
    </source>
</evidence>
<evidence type="ECO:0000256" key="8">
    <source>
        <dbReference type="ARBA" id="ARBA00022723"/>
    </source>
</evidence>
<evidence type="ECO:0000313" key="17">
    <source>
        <dbReference type="Proteomes" id="UP000054560"/>
    </source>
</evidence>
<dbReference type="GO" id="GO:0090560">
    <property type="term" value="F:2-(3-amino-3-carboxypropyl)histidine synthase activity"/>
    <property type="evidence" value="ECO:0007669"/>
    <property type="project" value="UniProtKB-EC"/>
</dbReference>
<dbReference type="AlphaFoldDB" id="A0A0L0G617"/>
<evidence type="ECO:0000256" key="5">
    <source>
        <dbReference type="ARBA" id="ARBA00021915"/>
    </source>
</evidence>
<dbReference type="Gene3D" id="3.40.50.11840">
    <property type="entry name" value="Diphthamide synthesis DPH1/DPH2 domain 1"/>
    <property type="match status" value="1"/>
</dbReference>
<dbReference type="Gene3D" id="3.40.50.11860">
    <property type="entry name" value="Diphthamide synthesis DPH1/DPH2 domain 3"/>
    <property type="match status" value="1"/>
</dbReference>
<feature type="region of interest" description="Disordered" evidence="15">
    <location>
        <begin position="1"/>
        <end position="20"/>
    </location>
</feature>
<dbReference type="Proteomes" id="UP000054560">
    <property type="component" value="Unassembled WGS sequence"/>
</dbReference>
<evidence type="ECO:0000256" key="12">
    <source>
        <dbReference type="ARBA" id="ARBA00032574"/>
    </source>
</evidence>
<dbReference type="GO" id="GO:0046872">
    <property type="term" value="F:metal ion binding"/>
    <property type="evidence" value="ECO:0007669"/>
    <property type="project" value="UniProtKB-KW"/>
</dbReference>
<evidence type="ECO:0000256" key="13">
    <source>
        <dbReference type="ARBA" id="ARBA00032789"/>
    </source>
</evidence>
<dbReference type="GeneID" id="25903891"/>
<dbReference type="NCBIfam" id="TIGR00322">
    <property type="entry name" value="diphth2_R"/>
    <property type="match status" value="1"/>
</dbReference>
<accession>A0A0L0G617</accession>
<evidence type="ECO:0000256" key="4">
    <source>
        <dbReference type="ARBA" id="ARBA00012221"/>
    </source>
</evidence>
<evidence type="ECO:0000256" key="7">
    <source>
        <dbReference type="ARBA" id="ARBA00022691"/>
    </source>
</evidence>
<evidence type="ECO:0000256" key="10">
    <source>
        <dbReference type="ARBA" id="ARBA00023014"/>
    </source>
</evidence>
<evidence type="ECO:0000256" key="2">
    <source>
        <dbReference type="ARBA" id="ARBA00005156"/>
    </source>
</evidence>
<evidence type="ECO:0000256" key="1">
    <source>
        <dbReference type="ARBA" id="ARBA00001966"/>
    </source>
</evidence>
<evidence type="ECO:0000256" key="14">
    <source>
        <dbReference type="ARBA" id="ARBA00048403"/>
    </source>
</evidence>
<dbReference type="Pfam" id="PF01866">
    <property type="entry name" value="Diphthamide_syn"/>
    <property type="match status" value="1"/>
</dbReference>
<comment type="cofactor">
    <cofactor evidence="1">
        <name>[4Fe-4S] cluster</name>
        <dbReference type="ChEBI" id="CHEBI:49883"/>
    </cofactor>
</comment>
<dbReference type="InterPro" id="IPR042264">
    <property type="entry name" value="DPH1/DPH2_2"/>
</dbReference>
<dbReference type="EMBL" id="KQ241767">
    <property type="protein sequence ID" value="KNC84394.1"/>
    <property type="molecule type" value="Genomic_DNA"/>
</dbReference>
<feature type="region of interest" description="Disordered" evidence="15">
    <location>
        <begin position="25"/>
        <end position="56"/>
    </location>
</feature>
<comment type="similarity">
    <text evidence="3">Belongs to the DPH1/DPH2 family. DPH1 subfamily.</text>
</comment>
<keyword evidence="17" id="KW-1185">Reference proteome</keyword>